<organism evidence="1 2">
    <name type="scientific">Paenibacillus konkukensis</name>
    <dbReference type="NCBI Taxonomy" id="2020716"/>
    <lineage>
        <taxon>Bacteria</taxon>
        <taxon>Bacillati</taxon>
        <taxon>Bacillota</taxon>
        <taxon>Bacilli</taxon>
        <taxon>Bacillales</taxon>
        <taxon>Paenibacillaceae</taxon>
        <taxon>Paenibacillus</taxon>
    </lineage>
</organism>
<accession>A0ABY4RSV1</accession>
<reference evidence="1" key="2">
    <citation type="journal article" date="2021" name="J Anim Sci Technol">
        <title>Complete genome sequence of Paenibacillus konkukensis sp. nov. SK3146 as a potential probiotic strain.</title>
        <authorList>
            <person name="Jung H.I."/>
            <person name="Park S."/>
            <person name="Niu K.M."/>
            <person name="Lee S.W."/>
            <person name="Kothari D."/>
            <person name="Yi K.J."/>
            <person name="Kim S.K."/>
        </authorList>
    </citation>
    <scope>NUCLEOTIDE SEQUENCE</scope>
    <source>
        <strain evidence="1">SK3146</strain>
    </source>
</reference>
<protein>
    <submittedName>
        <fullName evidence="1">Uncharacterized protein</fullName>
    </submittedName>
</protein>
<gene>
    <name evidence="1" type="ORF">SK3146_03868</name>
</gene>
<reference evidence="1" key="1">
    <citation type="submission" date="2018-02" db="EMBL/GenBank/DDBJ databases">
        <authorList>
            <person name="Kim S.-K."/>
            <person name="Jung H.-I."/>
            <person name="Lee S.-W."/>
        </authorList>
    </citation>
    <scope>NUCLEOTIDE SEQUENCE</scope>
    <source>
        <strain evidence="1">SK3146</strain>
    </source>
</reference>
<dbReference type="Proteomes" id="UP001057134">
    <property type="component" value="Chromosome"/>
</dbReference>
<proteinExistence type="predicted"/>
<sequence length="100" mass="11658">MVKNLRAYLHDFIAMRTEEIGSSVLKQDAGYRELSEELQSLLKEIFKYVPVDRHPIIFSYEEKEQAQMALVIEMMYKRGLIDGVYLNRRLSGVIVSEDDS</sequence>
<evidence type="ECO:0000313" key="1">
    <source>
        <dbReference type="EMBL" id="UQZ84613.1"/>
    </source>
</evidence>
<evidence type="ECO:0000313" key="2">
    <source>
        <dbReference type="Proteomes" id="UP001057134"/>
    </source>
</evidence>
<dbReference type="EMBL" id="CP027059">
    <property type="protein sequence ID" value="UQZ84613.1"/>
    <property type="molecule type" value="Genomic_DNA"/>
</dbReference>
<keyword evidence="2" id="KW-1185">Reference proteome</keyword>
<name>A0ABY4RSV1_9BACL</name>